<dbReference type="Pfam" id="PF16656">
    <property type="entry name" value="Pur_ac_phosph_N"/>
    <property type="match status" value="1"/>
</dbReference>
<dbReference type="PANTHER" id="PTHR45867:SF3">
    <property type="entry name" value="ACID PHOSPHATASE TYPE 7"/>
    <property type="match status" value="1"/>
</dbReference>
<dbReference type="SUPFAM" id="SSF49363">
    <property type="entry name" value="Purple acid phosphatase, N-terminal domain"/>
    <property type="match status" value="1"/>
</dbReference>
<feature type="domain" description="Purple acid phosphatase N-terminal" evidence="4">
    <location>
        <begin position="24"/>
        <end position="112"/>
    </location>
</feature>
<dbReference type="OrthoDB" id="9804511at2"/>
<name>A0A2U0HZR6_9FLAO</name>
<dbReference type="Proteomes" id="UP000245962">
    <property type="component" value="Unassembled WGS sequence"/>
</dbReference>
<evidence type="ECO:0000259" key="5">
    <source>
        <dbReference type="Pfam" id="PF18962"/>
    </source>
</evidence>
<evidence type="ECO:0000256" key="1">
    <source>
        <dbReference type="ARBA" id="ARBA00022729"/>
    </source>
</evidence>
<evidence type="ECO:0008006" key="8">
    <source>
        <dbReference type="Google" id="ProtNLM"/>
    </source>
</evidence>
<dbReference type="EMBL" id="QEHR01000006">
    <property type="protein sequence ID" value="PVW14327.1"/>
    <property type="molecule type" value="Genomic_DNA"/>
</dbReference>
<evidence type="ECO:0000259" key="4">
    <source>
        <dbReference type="Pfam" id="PF16656"/>
    </source>
</evidence>
<evidence type="ECO:0000313" key="6">
    <source>
        <dbReference type="EMBL" id="PVW14327.1"/>
    </source>
</evidence>
<dbReference type="Pfam" id="PF17957">
    <property type="entry name" value="Big_7"/>
    <property type="match status" value="2"/>
</dbReference>
<keyword evidence="7" id="KW-1185">Reference proteome</keyword>
<gene>
    <name evidence="6" type="ORF">DDV96_11045</name>
</gene>
<dbReference type="InterPro" id="IPR015914">
    <property type="entry name" value="PAPs_N"/>
</dbReference>
<dbReference type="GO" id="GO:0046872">
    <property type="term" value="F:metal ion binding"/>
    <property type="evidence" value="ECO:0007669"/>
    <property type="project" value="InterPro"/>
</dbReference>
<accession>A0A2U0HZR6</accession>
<feature type="domain" description="Calcineurin-like phosphoesterase" evidence="3">
    <location>
        <begin position="141"/>
        <end position="290"/>
    </location>
</feature>
<feature type="chain" id="PRO_5015642794" description="T9SS C-terminal target domain-containing protein" evidence="2">
    <location>
        <begin position="19"/>
        <end position="1534"/>
    </location>
</feature>
<dbReference type="GO" id="GO:0003993">
    <property type="term" value="F:acid phosphatase activity"/>
    <property type="evidence" value="ECO:0007669"/>
    <property type="project" value="InterPro"/>
</dbReference>
<dbReference type="Pfam" id="PF18962">
    <property type="entry name" value="Por_Secre_tail"/>
    <property type="match status" value="1"/>
</dbReference>
<sequence length="1534" mass="167214">MKQLFTYLLLCSCFALYANNDKYRLIMTTDPTTTITVAWNQISGANPTVHYGPTDFGTNYTQYPSSKTVDRAVNARGMNNQFARITGLTPDTNYYFVIHDSEGTSQRFWFRTAPADNSRLSFIAGGDSRNNRVPRQNANSLVAKLKPQAVLFGGDMTNQDTSSEWQDWFDDWQLTTASDGRMIPIVPTRGNHESTTVIYNLFDTPTSDSYYAITFGNNLFRSYTLNSEISVSGNQLTWLQNDLAANSDVTWKGAQYHKPMRPHTSGKSEGNAEYNAWAQLFYDEGVRLVVDCDSHTVKTTWPVMPSNGSGSDEGFIRDDENGTVYAGEGCWGAPTRTNNDDKSWTRNSGSFNQFKLIFVDEQRIELRTIKVDNAASVGEVSNNDPFTLPANLDVWNPSEGDVVVIEKPGLKPIISFKKGTPSNFGDGTDISLNISVLNEGNGTTQMDFYVNNVLVHTDTNAPYGFTNTYTDGIHVVRAVATDIEGKTGTTEISINVGTVTGGNTIYIANGDDDVEENDAGNLNFDSTDLEMVRDNGTGTGNQIVGMRFQNLDIPAGATITNAYIQFRSDETNSASADLLIYAEDSGNAAPFVDVANNVSGRNRVSGNVNWQPAAWNSQNQTGSAQRTPDLSSLLQQVVDHCNWQANNSSVFMIEGTGVSLTDPNAKRVADSYNGSATHAPRLVYTYSYNAANATEALGIAFNEDEPNDYSNGSNLTLNVDVTGAGTGIERVEFYVDGSLIKTDTNAPYSFTDTYSNGSYTVEAVASDACSQFTVTKDINVGNFSTTKLSRIESGNDDVEETEDGIIYYDSTDLEMVYDGYSKFGQPNGYQKVGLRYKSVNIPYGATITNAYIQFRSDEAHSNPAELKIYLEDSPNAMPFTASNLSSRTKLPNAVTWAPAAWTSTGQTGSAQQTPNIAPLLQQLVDNCTWEQGNSTAFIIEGSGVSLTDQSAKRVADAFESGANNAPVLVYTFAYNAAINNSNKTNYTSTGWTNNIPNSNSAVEFAEDYNTANGGSLDACTVKVRKGSTLTIDAGDYLNVGNELIINGTLIIEHEGSLVQTNDAARVINNGVIKVRKTTPHLDARDFMILGSPVSGESRNGVYSTAVMVRNHLTENFAPNPDVANNFPWTENFADDNGDNWLNYAKEINPGEGYLVRPQTTPTGTGTFNLEYTQGTLNNGTVTVDLLFNGDQNSSPNMLANPYPSAIDADAFLAANTTVQTLYFWEHLTAPNPSYPGYNPNNYNMSDISMYNATGGTAAGNDPGTSTEPNGYIASGQGFGVKTTAAATAVFNNSMRVTGNNDTYRRPSLENDRIWLNVYNEKWEMGSAILIGFLGNATDGFDPAYDSKRLATPVSLYSELPSGEQLAIQGRAAFKEQAQVQLGFDTQVDEQATYHISINDVEGSQITEAEVYLIDNKNGIVTNLSEEDYVFAAGKGQFSNRFTLQFKTPGILGVEEHLANLVMYPNPVNEVLHIVSPNNPLKNIVVFDVMGRSITSKIGPGITQHQVRVSSLKTGVYFVKIETEMGTVTKKLIKK</sequence>
<reference evidence="6 7" key="1">
    <citation type="submission" date="2018-04" db="EMBL/GenBank/DDBJ databases">
        <title>Marixanthomonas spongiae HN-E44 sp. nov., isolated from a marine sponge.</title>
        <authorList>
            <person name="Luo L."/>
            <person name="Zhuang L."/>
        </authorList>
    </citation>
    <scope>NUCLEOTIDE SEQUENCE [LARGE SCALE GENOMIC DNA]</scope>
    <source>
        <strain evidence="6 7">HN-E44</strain>
    </source>
</reference>
<dbReference type="SUPFAM" id="SSF56300">
    <property type="entry name" value="Metallo-dependent phosphatases"/>
    <property type="match status" value="1"/>
</dbReference>
<dbReference type="InterPro" id="IPR013783">
    <property type="entry name" value="Ig-like_fold"/>
</dbReference>
<dbReference type="InterPro" id="IPR029052">
    <property type="entry name" value="Metallo-depent_PP-like"/>
</dbReference>
<evidence type="ECO:0000256" key="2">
    <source>
        <dbReference type="SAM" id="SignalP"/>
    </source>
</evidence>
<dbReference type="RefSeq" id="WP_116694817.1">
    <property type="nucleotide sequence ID" value="NZ_QEHR01000006.1"/>
</dbReference>
<dbReference type="NCBIfam" id="TIGR04183">
    <property type="entry name" value="Por_Secre_tail"/>
    <property type="match status" value="1"/>
</dbReference>
<evidence type="ECO:0000259" key="3">
    <source>
        <dbReference type="Pfam" id="PF00149"/>
    </source>
</evidence>
<keyword evidence="1 2" id="KW-0732">Signal</keyword>
<protein>
    <recommendedName>
        <fullName evidence="8">T9SS C-terminal target domain-containing protein</fullName>
    </recommendedName>
</protein>
<dbReference type="InterPro" id="IPR026444">
    <property type="entry name" value="Secre_tail"/>
</dbReference>
<feature type="signal peptide" evidence="2">
    <location>
        <begin position="1"/>
        <end position="18"/>
    </location>
</feature>
<dbReference type="Gene3D" id="2.60.40.10">
    <property type="entry name" value="Immunoglobulins"/>
    <property type="match status" value="2"/>
</dbReference>
<dbReference type="InterPro" id="IPR004843">
    <property type="entry name" value="Calcineurin-like_PHP"/>
</dbReference>
<dbReference type="InterPro" id="IPR008963">
    <property type="entry name" value="Purple_acid_Pase-like_N"/>
</dbReference>
<feature type="domain" description="Secretion system C-terminal sorting" evidence="5">
    <location>
        <begin position="1462"/>
        <end position="1532"/>
    </location>
</feature>
<dbReference type="Gene3D" id="2.60.40.380">
    <property type="entry name" value="Purple acid phosphatase-like, N-terminal"/>
    <property type="match status" value="1"/>
</dbReference>
<dbReference type="PANTHER" id="PTHR45867">
    <property type="entry name" value="PURPLE ACID PHOSPHATASE"/>
    <property type="match status" value="1"/>
</dbReference>
<dbReference type="Gene3D" id="3.60.21.10">
    <property type="match status" value="1"/>
</dbReference>
<dbReference type="Pfam" id="PF00149">
    <property type="entry name" value="Metallophos"/>
    <property type="match status" value="1"/>
</dbReference>
<evidence type="ECO:0000313" key="7">
    <source>
        <dbReference type="Proteomes" id="UP000245962"/>
    </source>
</evidence>
<proteinExistence type="predicted"/>
<comment type="caution">
    <text evidence="6">The sequence shown here is derived from an EMBL/GenBank/DDBJ whole genome shotgun (WGS) entry which is preliminary data.</text>
</comment>
<organism evidence="6 7">
    <name type="scientific">Marixanthomonas spongiae</name>
    <dbReference type="NCBI Taxonomy" id="2174845"/>
    <lineage>
        <taxon>Bacteria</taxon>
        <taxon>Pseudomonadati</taxon>
        <taxon>Bacteroidota</taxon>
        <taxon>Flavobacteriia</taxon>
        <taxon>Flavobacteriales</taxon>
        <taxon>Flavobacteriaceae</taxon>
        <taxon>Marixanthomonas</taxon>
    </lineage>
</organism>